<dbReference type="PROSITE" id="PS51257">
    <property type="entry name" value="PROKAR_LIPOPROTEIN"/>
    <property type="match status" value="1"/>
</dbReference>
<reference evidence="1 2" key="1">
    <citation type="submission" date="2014-12" db="EMBL/GenBank/DDBJ databases">
        <title>Genome assembly of Enhygromyxa salina DSM 15201.</title>
        <authorList>
            <person name="Sharma G."/>
            <person name="Subramanian S."/>
        </authorList>
    </citation>
    <scope>NUCLEOTIDE SEQUENCE [LARGE SCALE GENOMIC DNA]</scope>
    <source>
        <strain evidence="1 2">DSM 15201</strain>
    </source>
</reference>
<gene>
    <name evidence="1" type="ORF">DB30_02502</name>
</gene>
<comment type="caution">
    <text evidence="1">The sequence shown here is derived from an EMBL/GenBank/DDBJ whole genome shotgun (WGS) entry which is preliminary data.</text>
</comment>
<dbReference type="AlphaFoldDB" id="A0A0C1ZK80"/>
<name>A0A0C1ZK80_9BACT</name>
<dbReference type="Gene3D" id="1.25.40.10">
    <property type="entry name" value="Tetratricopeptide repeat domain"/>
    <property type="match status" value="1"/>
</dbReference>
<evidence type="ECO:0008006" key="3">
    <source>
        <dbReference type="Google" id="ProtNLM"/>
    </source>
</evidence>
<dbReference type="RefSeq" id="WP_052547780.1">
    <property type="nucleotide sequence ID" value="NZ_JMCC02000018.1"/>
</dbReference>
<dbReference type="Proteomes" id="UP000031599">
    <property type="component" value="Unassembled WGS sequence"/>
</dbReference>
<dbReference type="InterPro" id="IPR011990">
    <property type="entry name" value="TPR-like_helical_dom_sf"/>
</dbReference>
<organism evidence="1 2">
    <name type="scientific">Enhygromyxa salina</name>
    <dbReference type="NCBI Taxonomy" id="215803"/>
    <lineage>
        <taxon>Bacteria</taxon>
        <taxon>Pseudomonadati</taxon>
        <taxon>Myxococcota</taxon>
        <taxon>Polyangia</taxon>
        <taxon>Nannocystales</taxon>
        <taxon>Nannocystaceae</taxon>
        <taxon>Enhygromyxa</taxon>
    </lineage>
</organism>
<accession>A0A0C1ZK80</accession>
<evidence type="ECO:0000313" key="1">
    <source>
        <dbReference type="EMBL" id="KIG17879.1"/>
    </source>
</evidence>
<protein>
    <recommendedName>
        <fullName evidence="3">Tetratricopeptide repeat protein</fullName>
    </recommendedName>
</protein>
<dbReference type="SUPFAM" id="SSF48452">
    <property type="entry name" value="TPR-like"/>
    <property type="match status" value="1"/>
</dbReference>
<proteinExistence type="predicted"/>
<dbReference type="EMBL" id="JMCC02000018">
    <property type="protein sequence ID" value="KIG17879.1"/>
    <property type="molecule type" value="Genomic_DNA"/>
</dbReference>
<sequence length="426" mass="45189">MRVGLVVALSSALGCHPPLDVSAAPSPTSTYPLDGPTDPASLHHRAAQLRARVEGSPADADLRVALAEVEFRLGDLDHMEADARRAVELLLNPTSADLLAVALLARGDMAGAQAILRDSIEGCTSGDMCAVDGAGASLLWLSFLDLDFSTVAEVCHSAVRSGITVEGAARVACELGSKWVTGSHAFALASSGTAALEVGPRPHEWTTTAWVNDTQLRVGVGPNDVFSGGGPALARALGVSEPTKSEDGVTWIPELRLGTITLRDVPVVLAAGVPDDEIQLALGTQVLRQLPMLEFDFVGHTLTIGEREPPSEGPVPMRWVDRGLLTIPLARLEVEGRPLWLSLDTASEQQLSLDSHEFGELVNDTRVSAALELTWSDHALEVEAVATTLRPFTDDDFFPRGGLGRPLLSTLTLTMYPRAGLIEICE</sequence>
<evidence type="ECO:0000313" key="2">
    <source>
        <dbReference type="Proteomes" id="UP000031599"/>
    </source>
</evidence>